<feature type="compositionally biased region" description="Acidic residues" evidence="1">
    <location>
        <begin position="237"/>
        <end position="247"/>
    </location>
</feature>
<dbReference type="Proteomes" id="UP000784294">
    <property type="component" value="Unassembled WGS sequence"/>
</dbReference>
<feature type="compositionally biased region" description="Basic and acidic residues" evidence="1">
    <location>
        <begin position="94"/>
        <end position="104"/>
    </location>
</feature>
<name>A0A3S5CRC7_9PLAT</name>
<evidence type="ECO:0000256" key="1">
    <source>
        <dbReference type="SAM" id="MobiDB-lite"/>
    </source>
</evidence>
<sequence length="592" mass="65727">MTKQETEANFEGSGKTEESTNGRCEGSNGSQETCRSDELRHKQRRKQYTPLPKREEDESANVDNDDNDDIDEDESAWEQGETEKDPPALEDCQAGERSEAKRGQESPSQFDLSCTDCCISPKRSFFTFLHSSDQHRNSRALERAVDEEKCARLVRELSQRTMEACRSALDRIYVDSVNSCEKSCPVARGDCVAEPNRRKRRQLLTDEASRHIDDAISSLQPKLLRLIRASFLAEDDKKEEEEEEEVVMVEKHECEDSNRATKTRHRPLESMDTADVSNKPLDLVLTAAKDCVADACPPVDMALPHAAGRPFVQNVTTTTSSSSSSSPSPPRPYCEEPMPPLAYTSRGNGDREVSNLLEIFYSGLTNPTSTQPMPRGEVAGGSVNVNQLTEYYQAVATAAIFGLNPASLQALQPPRLTVPMPLADPATEGATAFPFFAANRPAGLGLPSSRLMGLWSNASSGNTETKTLDASEEIGKSGRMNNGEIGELTGLFETRSEAKESDCMNVQNARIGQVEMLENLADEANKSRTKEEMSNNIFAVVWKVKKNARWEAKMLQQFGHFGRKIEYSRCLLMPPKLRYILGKKIRVGCTFL</sequence>
<feature type="compositionally biased region" description="Polar residues" evidence="1">
    <location>
        <begin position="21"/>
        <end position="33"/>
    </location>
</feature>
<gene>
    <name evidence="2" type="ORF">PXEA_LOCUS35335</name>
</gene>
<feature type="compositionally biased region" description="Acidic residues" evidence="1">
    <location>
        <begin position="57"/>
        <end position="76"/>
    </location>
</feature>
<feature type="compositionally biased region" description="Basic and acidic residues" evidence="1">
    <location>
        <begin position="248"/>
        <end position="259"/>
    </location>
</feature>
<feature type="region of interest" description="Disordered" evidence="1">
    <location>
        <begin position="1"/>
        <end position="111"/>
    </location>
</feature>
<reference evidence="2" key="1">
    <citation type="submission" date="2018-11" db="EMBL/GenBank/DDBJ databases">
        <authorList>
            <consortium name="Pathogen Informatics"/>
        </authorList>
    </citation>
    <scope>NUCLEOTIDE SEQUENCE</scope>
</reference>
<protein>
    <submittedName>
        <fullName evidence="2">Uncharacterized protein</fullName>
    </submittedName>
</protein>
<dbReference type="AlphaFoldDB" id="A0A3S5CRC7"/>
<accession>A0A3S5CRC7</accession>
<feature type="region of interest" description="Disordered" evidence="1">
    <location>
        <begin position="235"/>
        <end position="273"/>
    </location>
</feature>
<organism evidence="2 3">
    <name type="scientific">Protopolystoma xenopodis</name>
    <dbReference type="NCBI Taxonomy" id="117903"/>
    <lineage>
        <taxon>Eukaryota</taxon>
        <taxon>Metazoa</taxon>
        <taxon>Spiralia</taxon>
        <taxon>Lophotrochozoa</taxon>
        <taxon>Platyhelminthes</taxon>
        <taxon>Monogenea</taxon>
        <taxon>Polyopisthocotylea</taxon>
        <taxon>Polystomatidea</taxon>
        <taxon>Polystomatidae</taxon>
        <taxon>Protopolystoma</taxon>
    </lineage>
</organism>
<evidence type="ECO:0000313" key="2">
    <source>
        <dbReference type="EMBL" id="VEL41895.1"/>
    </source>
</evidence>
<feature type="region of interest" description="Disordered" evidence="1">
    <location>
        <begin position="315"/>
        <end position="348"/>
    </location>
</feature>
<proteinExistence type="predicted"/>
<keyword evidence="3" id="KW-1185">Reference proteome</keyword>
<feature type="compositionally biased region" description="Low complexity" evidence="1">
    <location>
        <begin position="316"/>
        <end position="326"/>
    </location>
</feature>
<comment type="caution">
    <text evidence="2">The sequence shown here is derived from an EMBL/GenBank/DDBJ whole genome shotgun (WGS) entry which is preliminary data.</text>
</comment>
<evidence type="ECO:0000313" key="3">
    <source>
        <dbReference type="Proteomes" id="UP000784294"/>
    </source>
</evidence>
<dbReference type="EMBL" id="CAAALY010271546">
    <property type="protein sequence ID" value="VEL41895.1"/>
    <property type="molecule type" value="Genomic_DNA"/>
</dbReference>
<feature type="compositionally biased region" description="Pro residues" evidence="1">
    <location>
        <begin position="327"/>
        <end position="340"/>
    </location>
</feature>